<dbReference type="PATRIC" id="fig|1789004.3.peg.405"/>
<keyword evidence="1" id="KW-0472">Membrane</keyword>
<dbReference type="Gene3D" id="3.40.250.10">
    <property type="entry name" value="Rhodanese-like domain"/>
    <property type="match status" value="1"/>
</dbReference>
<keyword evidence="3" id="KW-0808">Transferase</keyword>
<sequence>MTVLDFLLQHVALVVLVLASGLMLVWPEVQSLIAQEKSVTTLQAIQLLNQRHALVIDLRREKDFALGHLPNARHYPTDELNAHRAELSQWKERPVLLVASAQSTGTARQILLKAGFVDIFVLKGGMTAWVEANLPIAHPSSPQ</sequence>
<protein>
    <submittedName>
        <fullName evidence="3">Thiosulfate sulfurtransferase GlpE</fullName>
        <ecNumber evidence="3">2.8.1.1</ecNumber>
    </submittedName>
</protein>
<dbReference type="SUPFAM" id="SSF52821">
    <property type="entry name" value="Rhodanese/Cell cycle control phosphatase"/>
    <property type="match status" value="1"/>
</dbReference>
<dbReference type="GO" id="GO:0004792">
    <property type="term" value="F:thiosulfate-cyanide sulfurtransferase activity"/>
    <property type="evidence" value="ECO:0007669"/>
    <property type="project" value="UniProtKB-EC"/>
</dbReference>
<evidence type="ECO:0000313" key="3">
    <source>
        <dbReference type="EMBL" id="KXW59044.1"/>
    </source>
</evidence>
<organism evidence="3 4">
    <name type="scientific">Ferrovum myxofaciens</name>
    <dbReference type="NCBI Taxonomy" id="416213"/>
    <lineage>
        <taxon>Bacteria</taxon>
        <taxon>Pseudomonadati</taxon>
        <taxon>Pseudomonadota</taxon>
        <taxon>Betaproteobacteria</taxon>
        <taxon>Ferrovales</taxon>
        <taxon>Ferrovaceae</taxon>
        <taxon>Ferrovum</taxon>
    </lineage>
</organism>
<evidence type="ECO:0000256" key="1">
    <source>
        <dbReference type="SAM" id="Phobius"/>
    </source>
</evidence>
<dbReference type="InterPro" id="IPR050229">
    <property type="entry name" value="GlpE_sulfurtransferase"/>
</dbReference>
<dbReference type="EC" id="2.8.1.1" evidence="3"/>
<dbReference type="PANTHER" id="PTHR43031:SF18">
    <property type="entry name" value="RHODANESE-RELATED SULFURTRANSFERASES"/>
    <property type="match status" value="1"/>
</dbReference>
<keyword evidence="1" id="KW-1133">Transmembrane helix</keyword>
<dbReference type="Pfam" id="PF00581">
    <property type="entry name" value="Rhodanese"/>
    <property type="match status" value="1"/>
</dbReference>
<evidence type="ECO:0000313" key="4">
    <source>
        <dbReference type="Proteomes" id="UP000075653"/>
    </source>
</evidence>
<dbReference type="Proteomes" id="UP000075653">
    <property type="component" value="Unassembled WGS sequence"/>
</dbReference>
<gene>
    <name evidence="3" type="primary">glpE_1</name>
    <name evidence="3" type="ORF">FEMY_04060</name>
</gene>
<evidence type="ECO:0000259" key="2">
    <source>
        <dbReference type="PROSITE" id="PS50206"/>
    </source>
</evidence>
<dbReference type="PANTHER" id="PTHR43031">
    <property type="entry name" value="FAD-DEPENDENT OXIDOREDUCTASE"/>
    <property type="match status" value="1"/>
</dbReference>
<dbReference type="InterPro" id="IPR036873">
    <property type="entry name" value="Rhodanese-like_dom_sf"/>
</dbReference>
<dbReference type="EMBL" id="LRRD01000006">
    <property type="protein sequence ID" value="KXW59044.1"/>
    <property type="molecule type" value="Genomic_DNA"/>
</dbReference>
<feature type="domain" description="Rhodanese" evidence="2">
    <location>
        <begin position="49"/>
        <end position="138"/>
    </location>
</feature>
<dbReference type="AlphaFoldDB" id="A0A149W1L5"/>
<dbReference type="CDD" id="cd00158">
    <property type="entry name" value="RHOD"/>
    <property type="match status" value="1"/>
</dbReference>
<keyword evidence="4" id="KW-1185">Reference proteome</keyword>
<keyword evidence="1" id="KW-0812">Transmembrane</keyword>
<proteinExistence type="predicted"/>
<dbReference type="SMART" id="SM00450">
    <property type="entry name" value="RHOD"/>
    <property type="match status" value="1"/>
</dbReference>
<accession>A0A149W1L5</accession>
<feature type="transmembrane region" description="Helical" evidence="1">
    <location>
        <begin position="6"/>
        <end position="26"/>
    </location>
</feature>
<dbReference type="InterPro" id="IPR001763">
    <property type="entry name" value="Rhodanese-like_dom"/>
</dbReference>
<reference evidence="3 4" key="1">
    <citation type="submission" date="2016-01" db="EMBL/GenBank/DDBJ databases">
        <title>Genome sequence of the acidophilic iron oxidising Ferrovum strain Z-31.</title>
        <authorList>
            <person name="Poehlein A."/>
            <person name="Ullrich S.R."/>
            <person name="Schloemann M."/>
            <person name="Muehling M."/>
            <person name="Daniel R."/>
        </authorList>
    </citation>
    <scope>NUCLEOTIDE SEQUENCE [LARGE SCALE GENOMIC DNA]</scope>
    <source>
        <strain evidence="3 4">Z-31</strain>
    </source>
</reference>
<comment type="caution">
    <text evidence="3">The sequence shown here is derived from an EMBL/GenBank/DDBJ whole genome shotgun (WGS) entry which is preliminary data.</text>
</comment>
<dbReference type="STRING" id="1789004.FEMY_04060"/>
<dbReference type="PROSITE" id="PS50206">
    <property type="entry name" value="RHODANESE_3"/>
    <property type="match status" value="1"/>
</dbReference>
<name>A0A149W1L5_9PROT</name>